<evidence type="ECO:0000313" key="1">
    <source>
        <dbReference type="EMBL" id="KAJ9584766.1"/>
    </source>
</evidence>
<gene>
    <name evidence="1" type="ORF">L9F63_020895</name>
</gene>
<feature type="non-terminal residue" evidence="1">
    <location>
        <position position="1"/>
    </location>
</feature>
<reference evidence="1" key="1">
    <citation type="journal article" date="2023" name="IScience">
        <title>Live-bearing cockroach genome reveals convergent evolutionary mechanisms linked to viviparity in insects and beyond.</title>
        <authorList>
            <person name="Fouks B."/>
            <person name="Harrison M.C."/>
            <person name="Mikhailova A.A."/>
            <person name="Marchal E."/>
            <person name="English S."/>
            <person name="Carruthers M."/>
            <person name="Jennings E.C."/>
            <person name="Chiamaka E.L."/>
            <person name="Frigard R.A."/>
            <person name="Pippel M."/>
            <person name="Attardo G.M."/>
            <person name="Benoit J.B."/>
            <person name="Bornberg-Bauer E."/>
            <person name="Tobe S.S."/>
        </authorList>
    </citation>
    <scope>NUCLEOTIDE SEQUENCE</scope>
    <source>
        <strain evidence="1">Stay&amp;Tobe</strain>
    </source>
</reference>
<protein>
    <submittedName>
        <fullName evidence="1">Uncharacterized protein</fullName>
    </submittedName>
</protein>
<accession>A0AAD7ZQH5</accession>
<name>A0AAD7ZQH5_DIPPU</name>
<keyword evidence="2" id="KW-1185">Reference proteome</keyword>
<sequence length="51" mass="5708">TEIVLIRNQTKITEVVLSLRILGNSLPILRKRRLSCMTDKSAVNSFSAIAH</sequence>
<proteinExistence type="predicted"/>
<reference evidence="1" key="2">
    <citation type="submission" date="2023-05" db="EMBL/GenBank/DDBJ databases">
        <authorList>
            <person name="Fouks B."/>
        </authorList>
    </citation>
    <scope>NUCLEOTIDE SEQUENCE</scope>
    <source>
        <strain evidence="1">Stay&amp;Tobe</strain>
        <tissue evidence="1">Testes</tissue>
    </source>
</reference>
<comment type="caution">
    <text evidence="1">The sequence shown here is derived from an EMBL/GenBank/DDBJ whole genome shotgun (WGS) entry which is preliminary data.</text>
</comment>
<dbReference type="AlphaFoldDB" id="A0AAD7ZQH5"/>
<dbReference type="Proteomes" id="UP001233999">
    <property type="component" value="Unassembled WGS sequence"/>
</dbReference>
<feature type="non-terminal residue" evidence="1">
    <location>
        <position position="51"/>
    </location>
</feature>
<evidence type="ECO:0000313" key="2">
    <source>
        <dbReference type="Proteomes" id="UP001233999"/>
    </source>
</evidence>
<organism evidence="1 2">
    <name type="scientific">Diploptera punctata</name>
    <name type="common">Pacific beetle cockroach</name>
    <dbReference type="NCBI Taxonomy" id="6984"/>
    <lineage>
        <taxon>Eukaryota</taxon>
        <taxon>Metazoa</taxon>
        <taxon>Ecdysozoa</taxon>
        <taxon>Arthropoda</taxon>
        <taxon>Hexapoda</taxon>
        <taxon>Insecta</taxon>
        <taxon>Pterygota</taxon>
        <taxon>Neoptera</taxon>
        <taxon>Polyneoptera</taxon>
        <taxon>Dictyoptera</taxon>
        <taxon>Blattodea</taxon>
        <taxon>Blaberoidea</taxon>
        <taxon>Blaberidae</taxon>
        <taxon>Diplopterinae</taxon>
        <taxon>Diploptera</taxon>
    </lineage>
</organism>
<dbReference type="EMBL" id="JASPKZ010007359">
    <property type="protein sequence ID" value="KAJ9584766.1"/>
    <property type="molecule type" value="Genomic_DNA"/>
</dbReference>